<accession>A0A0N4V9D5</accession>
<evidence type="ECO:0000313" key="6">
    <source>
        <dbReference type="Proteomes" id="UP000274131"/>
    </source>
</evidence>
<dbReference type="Pfam" id="PF00018">
    <property type="entry name" value="SH3_1"/>
    <property type="match status" value="1"/>
</dbReference>
<keyword evidence="1 2" id="KW-0728">SH3 domain</keyword>
<dbReference type="Proteomes" id="UP000274131">
    <property type="component" value="Unassembled WGS sequence"/>
</dbReference>
<feature type="domain" description="SH3" evidence="4">
    <location>
        <begin position="15"/>
        <end position="75"/>
    </location>
</feature>
<protein>
    <submittedName>
        <fullName evidence="7">SH3 domain-containing protein</fullName>
    </submittedName>
</protein>
<evidence type="ECO:0000256" key="2">
    <source>
        <dbReference type="PROSITE-ProRule" id="PRU00192"/>
    </source>
</evidence>
<keyword evidence="6" id="KW-1185">Reference proteome</keyword>
<dbReference type="InterPro" id="IPR036028">
    <property type="entry name" value="SH3-like_dom_sf"/>
</dbReference>
<evidence type="ECO:0000313" key="7">
    <source>
        <dbReference type="WBParaSite" id="EVEC_0000704401-mRNA-1"/>
    </source>
</evidence>
<evidence type="ECO:0000256" key="3">
    <source>
        <dbReference type="SAM" id="MobiDB-lite"/>
    </source>
</evidence>
<dbReference type="OrthoDB" id="5340910at2759"/>
<dbReference type="GO" id="GO:0005737">
    <property type="term" value="C:cytoplasm"/>
    <property type="evidence" value="ECO:0007669"/>
    <property type="project" value="TreeGrafter"/>
</dbReference>
<evidence type="ECO:0000313" key="5">
    <source>
        <dbReference type="EMBL" id="VDD91814.1"/>
    </source>
</evidence>
<dbReference type="AlphaFoldDB" id="A0A0N4V9D5"/>
<dbReference type="SUPFAM" id="SSF50044">
    <property type="entry name" value="SH3-domain"/>
    <property type="match status" value="1"/>
</dbReference>
<evidence type="ECO:0000259" key="4">
    <source>
        <dbReference type="PROSITE" id="PS50002"/>
    </source>
</evidence>
<name>A0A0N4V9D5_ENTVE</name>
<dbReference type="EMBL" id="UXUI01008562">
    <property type="protein sequence ID" value="VDD91814.1"/>
    <property type="molecule type" value="Genomic_DNA"/>
</dbReference>
<dbReference type="GO" id="GO:0090251">
    <property type="term" value="P:protein localization involved in establishment of planar polarity"/>
    <property type="evidence" value="ECO:0007669"/>
    <property type="project" value="TreeGrafter"/>
</dbReference>
<dbReference type="STRING" id="51028.A0A0N4V9D5"/>
<evidence type="ECO:0000256" key="1">
    <source>
        <dbReference type="ARBA" id="ARBA00022443"/>
    </source>
</evidence>
<dbReference type="GO" id="GO:0005929">
    <property type="term" value="C:cilium"/>
    <property type="evidence" value="ECO:0007669"/>
    <property type="project" value="TreeGrafter"/>
</dbReference>
<dbReference type="WBParaSite" id="EVEC_0000704401-mRNA-1">
    <property type="protein sequence ID" value="EVEC_0000704401-mRNA-1"/>
    <property type="gene ID" value="EVEC_0000704401"/>
</dbReference>
<dbReference type="PANTHER" id="PTHR15176">
    <property type="entry name" value="NEPHROCYSTIN"/>
    <property type="match status" value="1"/>
</dbReference>
<reference evidence="5 6" key="2">
    <citation type="submission" date="2018-10" db="EMBL/GenBank/DDBJ databases">
        <authorList>
            <consortium name="Pathogen Informatics"/>
        </authorList>
    </citation>
    <scope>NUCLEOTIDE SEQUENCE [LARGE SCALE GENOMIC DNA]</scope>
</reference>
<dbReference type="SMART" id="SM00326">
    <property type="entry name" value="SH3"/>
    <property type="match status" value="1"/>
</dbReference>
<dbReference type="InterPro" id="IPR001452">
    <property type="entry name" value="SH3_domain"/>
</dbReference>
<reference evidence="7" key="1">
    <citation type="submission" date="2017-02" db="UniProtKB">
        <authorList>
            <consortium name="WormBaseParasite"/>
        </authorList>
    </citation>
    <scope>IDENTIFICATION</scope>
</reference>
<dbReference type="PANTHER" id="PTHR15176:SF1">
    <property type="entry name" value="NEPHROCYSTIN-1"/>
    <property type="match status" value="1"/>
</dbReference>
<organism evidence="7">
    <name type="scientific">Enterobius vermicularis</name>
    <name type="common">Human pinworm</name>
    <dbReference type="NCBI Taxonomy" id="51028"/>
    <lineage>
        <taxon>Eukaryota</taxon>
        <taxon>Metazoa</taxon>
        <taxon>Ecdysozoa</taxon>
        <taxon>Nematoda</taxon>
        <taxon>Chromadorea</taxon>
        <taxon>Rhabditida</taxon>
        <taxon>Spirurina</taxon>
        <taxon>Oxyuridomorpha</taxon>
        <taxon>Oxyuroidea</taxon>
        <taxon>Oxyuridae</taxon>
        <taxon>Enterobius</taxon>
    </lineage>
</organism>
<dbReference type="Gene3D" id="2.30.30.40">
    <property type="entry name" value="SH3 Domains"/>
    <property type="match status" value="1"/>
</dbReference>
<feature type="compositionally biased region" description="Polar residues" evidence="3">
    <location>
        <begin position="119"/>
        <end position="130"/>
    </location>
</feature>
<sequence>MVVDYRSDNNGDAVAEDNKFLVISDLPAADENDLSITSGEVLSIIATRPDGWWLAKNVNGKRGLVPKTFLKLISSSDPNPELREQEVLSNGSHLMSESVSNATGVGSLPDAVEEADVLQNTPRQLTSSNGSEEEPRTSTAAAPHSTYATRTSQLNAYTSMNRPSTVHRTPNYNVNSVIILLFFNDIFLAALVSYFQTEQPQQVEWSRGGLGAALENDIHLTCQCHLAPRLSESNLGFHDVYWNHDSNKLRKRRVRVSKIIRLIKLEKVFSDAPNVQIRLIRACLFDFSGKTGKQIVSNVHTVKADDKNEKNWTFSNRTCGGQTGLEFSEFFVRSNYTNPNVVLMMETSVLCPNNDGRLEEEPKGYFVIPIVDHNGRCILENK</sequence>
<feature type="region of interest" description="Disordered" evidence="3">
    <location>
        <begin position="119"/>
        <end position="149"/>
    </location>
</feature>
<gene>
    <name evidence="5" type="ORF">EVEC_LOCUS6565</name>
</gene>
<dbReference type="PROSITE" id="PS50002">
    <property type="entry name" value="SH3"/>
    <property type="match status" value="1"/>
</dbReference>
<dbReference type="InterPro" id="IPR039687">
    <property type="entry name" value="NPHP1"/>
</dbReference>
<proteinExistence type="predicted"/>